<sequence>MFVHRFDHDRGKKQDSGDRITQNRGTVVDDTGCVFQFIDNRHSRNSFEDCEEEFSIAVYAKFQGLVRLIPALLSLLAEFFSRMQRHIHPDFKRGR</sequence>
<keyword evidence="3" id="KW-1185">Reference proteome</keyword>
<protein>
    <submittedName>
        <fullName evidence="2">Uncharacterized protein</fullName>
    </submittedName>
</protein>
<comment type="caution">
    <text evidence="2">The sequence shown here is derived from an EMBL/GenBank/DDBJ whole genome shotgun (WGS) entry which is preliminary data.</text>
</comment>
<accession>C0EIV1</accession>
<dbReference type="HOGENOM" id="CLU_2367901_0_0_9"/>
<feature type="compositionally biased region" description="Basic and acidic residues" evidence="1">
    <location>
        <begin position="1"/>
        <end position="18"/>
    </location>
</feature>
<organism evidence="2 3">
    <name type="scientific">[Clostridium] methylpentosum DSM 5476</name>
    <dbReference type="NCBI Taxonomy" id="537013"/>
    <lineage>
        <taxon>Bacteria</taxon>
        <taxon>Bacillati</taxon>
        <taxon>Bacillota</taxon>
        <taxon>Clostridia</taxon>
        <taxon>Eubacteriales</taxon>
        <taxon>Oscillospiraceae</taxon>
        <taxon>Oscillospiraceae incertae sedis</taxon>
    </lineage>
</organism>
<dbReference type="Proteomes" id="UP000003340">
    <property type="component" value="Unassembled WGS sequence"/>
</dbReference>
<reference evidence="2 3" key="1">
    <citation type="submission" date="2009-01" db="EMBL/GenBank/DDBJ databases">
        <authorList>
            <person name="Fulton L."/>
            <person name="Clifton S."/>
            <person name="Fulton B."/>
            <person name="Xu J."/>
            <person name="Minx P."/>
            <person name="Pepin K.H."/>
            <person name="Johnson M."/>
            <person name="Bhonagiri V."/>
            <person name="Nash W.E."/>
            <person name="Mardis E.R."/>
            <person name="Wilson R.K."/>
        </authorList>
    </citation>
    <scope>NUCLEOTIDE SEQUENCE [LARGE SCALE GENOMIC DNA]</scope>
    <source>
        <strain evidence="2 3">DSM 5476</strain>
    </source>
</reference>
<name>C0EIV1_9FIRM</name>
<feature type="region of interest" description="Disordered" evidence="1">
    <location>
        <begin position="1"/>
        <end position="24"/>
    </location>
</feature>
<reference evidence="2 3" key="2">
    <citation type="submission" date="2009-02" db="EMBL/GenBank/DDBJ databases">
        <title>Draft genome sequence of Clostridium methylpentosum (DSM 5476).</title>
        <authorList>
            <person name="Sudarsanam P."/>
            <person name="Ley R."/>
            <person name="Guruge J."/>
            <person name="Turnbaugh P.J."/>
            <person name="Mahowald M."/>
            <person name="Liep D."/>
            <person name="Gordon J."/>
        </authorList>
    </citation>
    <scope>NUCLEOTIDE SEQUENCE [LARGE SCALE GENOMIC DNA]</scope>
    <source>
        <strain evidence="2 3">DSM 5476</strain>
    </source>
</reference>
<proteinExistence type="predicted"/>
<dbReference type="AlphaFoldDB" id="C0EIV1"/>
<gene>
    <name evidence="2" type="ORF">CLOSTMETH_03796</name>
</gene>
<evidence type="ECO:0000313" key="2">
    <source>
        <dbReference type="EMBL" id="EEG28612.1"/>
    </source>
</evidence>
<evidence type="ECO:0000313" key="3">
    <source>
        <dbReference type="Proteomes" id="UP000003340"/>
    </source>
</evidence>
<evidence type="ECO:0000256" key="1">
    <source>
        <dbReference type="SAM" id="MobiDB-lite"/>
    </source>
</evidence>
<dbReference type="EMBL" id="ACEC01000130">
    <property type="protein sequence ID" value="EEG28612.1"/>
    <property type="molecule type" value="Genomic_DNA"/>
</dbReference>